<dbReference type="EMBL" id="CAJSLV010000048">
    <property type="protein sequence ID" value="CAG6393382.1"/>
    <property type="molecule type" value="Genomic_DNA"/>
</dbReference>
<protein>
    <submittedName>
        <fullName evidence="2">SMI1_KNR4 domain-containing protein</fullName>
    </submittedName>
</protein>
<dbReference type="InterPro" id="IPR037883">
    <property type="entry name" value="Knr4/Smi1-like_sf"/>
</dbReference>
<reference evidence="2" key="1">
    <citation type="submission" date="2021-05" db="EMBL/GenBank/DDBJ databases">
        <authorList>
            <person name="Arsene-Ploetze F."/>
        </authorList>
    </citation>
    <scope>NUCLEOTIDE SEQUENCE</scope>
    <source>
        <strain evidence="2">DSM 42138</strain>
    </source>
</reference>
<name>A0A9W4DPM2_9ACTN</name>
<sequence length="200" mass="22158">MDDDPSRAERTIAAWMRIEEWLRVRAPRSYAMLPGPAEPSEIAAAEAALGKLPQELMALWSLRAGGSGSGPERLEILRGYDVFPPMDSVRCHFIALSPILEVEEMGPRPWVPACATATDEPALWNFIDVPTGQLGWNVHAGEFTEPEESGDTFAEWIESVADQLHGGQAWGIRLPGVANGWLSWEDIRDQNRIPSSWEPV</sequence>
<evidence type="ECO:0000313" key="2">
    <source>
        <dbReference type="EMBL" id="CAG6393382.1"/>
    </source>
</evidence>
<evidence type="ECO:0000313" key="3">
    <source>
        <dbReference type="Proteomes" id="UP001152519"/>
    </source>
</evidence>
<gene>
    <name evidence="2" type="ORF">SCOCK_20413</name>
</gene>
<evidence type="ECO:0000259" key="1">
    <source>
        <dbReference type="SMART" id="SM00860"/>
    </source>
</evidence>
<dbReference type="RefSeq" id="WP_251488997.1">
    <property type="nucleotide sequence ID" value="NZ_CAJSLV010000048.1"/>
</dbReference>
<keyword evidence="3" id="KW-1185">Reference proteome</keyword>
<dbReference type="SUPFAM" id="SSF160631">
    <property type="entry name" value="SMI1/KNR4-like"/>
    <property type="match status" value="1"/>
</dbReference>
<dbReference type="AlphaFoldDB" id="A0A9W4DPM2"/>
<dbReference type="InterPro" id="IPR018958">
    <property type="entry name" value="Knr4/Smi1-like_dom"/>
</dbReference>
<dbReference type="SMART" id="SM00860">
    <property type="entry name" value="SMI1_KNR4"/>
    <property type="match status" value="1"/>
</dbReference>
<comment type="caution">
    <text evidence="2">The sequence shown here is derived from an EMBL/GenBank/DDBJ whole genome shotgun (WGS) entry which is preliminary data.</text>
</comment>
<proteinExistence type="predicted"/>
<accession>A0A9W4DPM2</accession>
<feature type="domain" description="Knr4/Smi1-like" evidence="1">
    <location>
        <begin position="36"/>
        <end position="159"/>
    </location>
</feature>
<organism evidence="2 3">
    <name type="scientific">Actinacidiphila cocklensis</name>
    <dbReference type="NCBI Taxonomy" id="887465"/>
    <lineage>
        <taxon>Bacteria</taxon>
        <taxon>Bacillati</taxon>
        <taxon>Actinomycetota</taxon>
        <taxon>Actinomycetes</taxon>
        <taxon>Kitasatosporales</taxon>
        <taxon>Streptomycetaceae</taxon>
        <taxon>Actinacidiphila</taxon>
    </lineage>
</organism>
<dbReference type="Proteomes" id="UP001152519">
    <property type="component" value="Unassembled WGS sequence"/>
</dbReference>